<reference evidence="1" key="1">
    <citation type="submission" date="2018-05" db="EMBL/GenBank/DDBJ databases">
        <authorList>
            <person name="Lanie J.A."/>
            <person name="Ng W.-L."/>
            <person name="Kazmierczak K.M."/>
            <person name="Andrzejewski T.M."/>
            <person name="Davidsen T.M."/>
            <person name="Wayne K.J."/>
            <person name="Tettelin H."/>
            <person name="Glass J.I."/>
            <person name="Rusch D."/>
            <person name="Podicherti R."/>
            <person name="Tsui H.-C.T."/>
            <person name="Winkler M.E."/>
        </authorList>
    </citation>
    <scope>NUCLEOTIDE SEQUENCE</scope>
</reference>
<dbReference type="AlphaFoldDB" id="A0A382Q4X6"/>
<dbReference type="EMBL" id="UINC01112009">
    <property type="protein sequence ID" value="SVC80634.1"/>
    <property type="molecule type" value="Genomic_DNA"/>
</dbReference>
<organism evidence="1">
    <name type="scientific">marine metagenome</name>
    <dbReference type="NCBI Taxonomy" id="408172"/>
    <lineage>
        <taxon>unclassified sequences</taxon>
        <taxon>metagenomes</taxon>
        <taxon>ecological metagenomes</taxon>
    </lineage>
</organism>
<proteinExistence type="predicted"/>
<protein>
    <submittedName>
        <fullName evidence="1">Uncharacterized protein</fullName>
    </submittedName>
</protein>
<accession>A0A382Q4X6</accession>
<evidence type="ECO:0000313" key="1">
    <source>
        <dbReference type="EMBL" id="SVC80634.1"/>
    </source>
</evidence>
<gene>
    <name evidence="1" type="ORF">METZ01_LOCUS333488</name>
</gene>
<sequence>MSVDLTMFPLSPTPTKVLFPNSTPAIKFAVGEVALSQVDPLSVDLTMFPDTPTATNKPEIEEDEAVVNPVELSY</sequence>
<name>A0A382Q4X6_9ZZZZ</name>